<dbReference type="RefSeq" id="WP_073342339.1">
    <property type="nucleotide sequence ID" value="NZ_FQVH01000008.1"/>
</dbReference>
<proteinExistence type="inferred from homology"/>
<dbReference type="Proteomes" id="UP000184088">
    <property type="component" value="Unassembled WGS sequence"/>
</dbReference>
<feature type="transmembrane region" description="Helical" evidence="12">
    <location>
        <begin position="201"/>
        <end position="221"/>
    </location>
</feature>
<dbReference type="GO" id="GO:0005886">
    <property type="term" value="C:plasma membrane"/>
    <property type="evidence" value="ECO:0007669"/>
    <property type="project" value="UniProtKB-SubCell"/>
</dbReference>
<feature type="transmembrane region" description="Helical" evidence="12">
    <location>
        <begin position="65"/>
        <end position="85"/>
    </location>
</feature>
<feature type="transmembrane region" description="Helical" evidence="12">
    <location>
        <begin position="20"/>
        <end position="53"/>
    </location>
</feature>
<comment type="similarity">
    <text evidence="1 12">Belongs to the FliP/MopC/SpaP family.</text>
</comment>
<evidence type="ECO:0000256" key="5">
    <source>
        <dbReference type="ARBA" id="ARBA00022692"/>
    </source>
</evidence>
<dbReference type="NCBIfam" id="TIGR01103">
    <property type="entry name" value="fliP"/>
    <property type="match status" value="1"/>
</dbReference>
<gene>
    <name evidence="12" type="primary">fliP</name>
    <name evidence="13" type="ORF">SAMN02746089_01047</name>
</gene>
<dbReference type="PANTHER" id="PTHR30587">
    <property type="entry name" value="FLAGELLAR BIOSYNTHETIC PROTEIN FLIP"/>
    <property type="match status" value="1"/>
</dbReference>
<evidence type="ECO:0000256" key="6">
    <source>
        <dbReference type="ARBA" id="ARBA00022795"/>
    </source>
</evidence>
<evidence type="ECO:0000256" key="1">
    <source>
        <dbReference type="ARBA" id="ARBA00006257"/>
    </source>
</evidence>
<evidence type="ECO:0000256" key="3">
    <source>
        <dbReference type="ARBA" id="ARBA00022448"/>
    </source>
</evidence>
<dbReference type="PRINTS" id="PR01302">
    <property type="entry name" value="TYPE3IMPPROT"/>
</dbReference>
<evidence type="ECO:0000256" key="11">
    <source>
        <dbReference type="ARBA" id="ARBA00023225"/>
    </source>
</evidence>
<name>A0A1M4XM34_9THEO</name>
<comment type="subcellular location">
    <subcellularLocation>
        <location evidence="12">Cell membrane</location>
        <topology evidence="12">Multi-pass membrane protein</topology>
    </subcellularLocation>
    <subcellularLocation>
        <location evidence="12">Bacterial flagellum basal body</location>
    </subcellularLocation>
</comment>
<keyword evidence="5 12" id="KW-0812">Transmembrane</keyword>
<dbReference type="GO" id="GO:0044781">
    <property type="term" value="P:bacterial-type flagellum organization"/>
    <property type="evidence" value="ECO:0007669"/>
    <property type="project" value="UniProtKB-UniRule"/>
</dbReference>
<organism evidence="13 14">
    <name type="scientific">Caldanaerobius fijiensis DSM 17918</name>
    <dbReference type="NCBI Taxonomy" id="1121256"/>
    <lineage>
        <taxon>Bacteria</taxon>
        <taxon>Bacillati</taxon>
        <taxon>Bacillota</taxon>
        <taxon>Clostridia</taxon>
        <taxon>Thermoanaerobacterales</taxon>
        <taxon>Thermoanaerobacteraceae</taxon>
        <taxon>Caldanaerobius</taxon>
    </lineage>
</organism>
<evidence type="ECO:0000256" key="12">
    <source>
        <dbReference type="RuleBase" id="RU362069"/>
    </source>
</evidence>
<dbReference type="InterPro" id="IPR005838">
    <property type="entry name" value="T3SS_IM_P"/>
</dbReference>
<evidence type="ECO:0000256" key="4">
    <source>
        <dbReference type="ARBA" id="ARBA00022475"/>
    </source>
</evidence>
<dbReference type="AlphaFoldDB" id="A0A1M4XM34"/>
<keyword evidence="13" id="KW-0966">Cell projection</keyword>
<evidence type="ECO:0000256" key="7">
    <source>
        <dbReference type="ARBA" id="ARBA00022927"/>
    </source>
</evidence>
<comment type="function">
    <text evidence="12">Plays a role in the flagellum-specific transport system.</text>
</comment>
<keyword evidence="6 12" id="KW-1005">Bacterial flagellum biogenesis</keyword>
<dbReference type="InterPro" id="IPR005837">
    <property type="entry name" value="FliP"/>
</dbReference>
<dbReference type="GO" id="GO:0009425">
    <property type="term" value="C:bacterial-type flagellum basal body"/>
    <property type="evidence" value="ECO:0007669"/>
    <property type="project" value="UniProtKB-SubCell"/>
</dbReference>
<dbReference type="NCBIfam" id="NF009438">
    <property type="entry name" value="PRK12797.1"/>
    <property type="match status" value="1"/>
</dbReference>
<keyword evidence="8 12" id="KW-1133">Transmembrane helix</keyword>
<reference evidence="13 14" key="1">
    <citation type="submission" date="2016-11" db="EMBL/GenBank/DDBJ databases">
        <authorList>
            <person name="Jaros S."/>
            <person name="Januszkiewicz K."/>
            <person name="Wedrychowicz H."/>
        </authorList>
    </citation>
    <scope>NUCLEOTIDE SEQUENCE [LARGE SCALE GENOMIC DNA]</scope>
    <source>
        <strain evidence="13 14">DSM 17918</strain>
    </source>
</reference>
<keyword evidence="13" id="KW-0969">Cilium</keyword>
<evidence type="ECO:0000313" key="13">
    <source>
        <dbReference type="EMBL" id="SHE94323.1"/>
    </source>
</evidence>
<sequence length="222" mass="24827">MNSFSLLKNILDNPGNMSTAIQLMLVLTVLTLAPSILIMVTSFTRIIVVFSFLRNAMGTQQIPPNQVLIGLSLFLTFYIMSPVAADINKNALQPYIKGQITQDVAYQRAMQPLRQFMFKQTRKSDLALFMNIKGQKASSLDQVPNTALIPAFIISELKTAFEIGFILYIPFLVIDIVVSSILMSMGMFMLPPVLISLPFKLLLFIMVDGWNLVVKSIVIGFR</sequence>
<dbReference type="STRING" id="1121256.SAMN02746089_01047"/>
<dbReference type="PANTHER" id="PTHR30587:SF0">
    <property type="entry name" value="FLAGELLAR BIOSYNTHETIC PROTEIN FLIP"/>
    <property type="match status" value="1"/>
</dbReference>
<keyword evidence="3 12" id="KW-0813">Transport</keyword>
<dbReference type="Pfam" id="PF00813">
    <property type="entry name" value="FliP"/>
    <property type="match status" value="1"/>
</dbReference>
<dbReference type="GO" id="GO:0009306">
    <property type="term" value="P:protein secretion"/>
    <property type="evidence" value="ECO:0007669"/>
    <property type="project" value="UniProtKB-UniRule"/>
</dbReference>
<keyword evidence="14" id="KW-1185">Reference proteome</keyword>
<keyword evidence="4 12" id="KW-1003">Cell membrane</keyword>
<evidence type="ECO:0000256" key="8">
    <source>
        <dbReference type="ARBA" id="ARBA00022989"/>
    </source>
</evidence>
<keyword evidence="11 12" id="KW-1006">Bacterial flagellum protein export</keyword>
<feature type="transmembrane region" description="Helical" evidence="12">
    <location>
        <begin position="165"/>
        <end position="189"/>
    </location>
</feature>
<dbReference type="PRINTS" id="PR00951">
    <property type="entry name" value="FLGBIOSNFLIP"/>
</dbReference>
<keyword evidence="13" id="KW-0282">Flagellum</keyword>
<evidence type="ECO:0000256" key="9">
    <source>
        <dbReference type="ARBA" id="ARBA00023136"/>
    </source>
</evidence>
<evidence type="ECO:0000313" key="14">
    <source>
        <dbReference type="Proteomes" id="UP000184088"/>
    </source>
</evidence>
<dbReference type="PROSITE" id="PS01061">
    <property type="entry name" value="FLIP_2"/>
    <property type="match status" value="1"/>
</dbReference>
<dbReference type="EMBL" id="FQVH01000008">
    <property type="protein sequence ID" value="SHE94323.1"/>
    <property type="molecule type" value="Genomic_DNA"/>
</dbReference>
<protein>
    <recommendedName>
        <fullName evidence="2 12">Flagellar biosynthetic protein FliP</fullName>
    </recommendedName>
</protein>
<keyword evidence="9 12" id="KW-0472">Membrane</keyword>
<evidence type="ECO:0000256" key="10">
    <source>
        <dbReference type="ARBA" id="ARBA00023143"/>
    </source>
</evidence>
<dbReference type="PROSITE" id="PS01060">
    <property type="entry name" value="FLIP_1"/>
    <property type="match status" value="1"/>
</dbReference>
<accession>A0A1M4XM34</accession>
<keyword evidence="7 12" id="KW-0653">Protein transport</keyword>
<keyword evidence="10" id="KW-0975">Bacterial flagellum</keyword>
<dbReference type="OrthoDB" id="9805111at2"/>
<evidence type="ECO:0000256" key="2">
    <source>
        <dbReference type="ARBA" id="ARBA00021714"/>
    </source>
</evidence>